<dbReference type="AlphaFoldDB" id="A0AAW2B2Z4"/>
<dbReference type="CDD" id="cd01852">
    <property type="entry name" value="AIG1"/>
    <property type="match status" value="1"/>
</dbReference>
<organism evidence="6 7">
    <name type="scientific">Culter alburnus</name>
    <name type="common">Topmouth culter</name>
    <dbReference type="NCBI Taxonomy" id="194366"/>
    <lineage>
        <taxon>Eukaryota</taxon>
        <taxon>Metazoa</taxon>
        <taxon>Chordata</taxon>
        <taxon>Craniata</taxon>
        <taxon>Vertebrata</taxon>
        <taxon>Euteleostomi</taxon>
        <taxon>Actinopterygii</taxon>
        <taxon>Neopterygii</taxon>
        <taxon>Teleostei</taxon>
        <taxon>Ostariophysi</taxon>
        <taxon>Cypriniformes</taxon>
        <taxon>Xenocyprididae</taxon>
        <taxon>Xenocypridinae</taxon>
        <taxon>Culter</taxon>
    </lineage>
</organism>
<evidence type="ECO:0000256" key="4">
    <source>
        <dbReference type="SAM" id="Coils"/>
    </source>
</evidence>
<dbReference type="InterPro" id="IPR045058">
    <property type="entry name" value="GIMA/IAN/Toc"/>
</dbReference>
<dbReference type="EMBL" id="JAWDJR010000003">
    <property type="protein sequence ID" value="KAK9978795.1"/>
    <property type="molecule type" value="Genomic_DNA"/>
</dbReference>
<keyword evidence="2" id="KW-0547">Nucleotide-binding</keyword>
<feature type="coiled-coil region" evidence="4">
    <location>
        <begin position="394"/>
        <end position="484"/>
    </location>
</feature>
<feature type="coiled-coil region" evidence="4">
    <location>
        <begin position="149"/>
        <end position="176"/>
    </location>
</feature>
<evidence type="ECO:0000313" key="7">
    <source>
        <dbReference type="Proteomes" id="UP001479290"/>
    </source>
</evidence>
<proteinExistence type="inferred from homology"/>
<keyword evidence="4" id="KW-0175">Coiled coil</keyword>
<comment type="caution">
    <text evidence="6">The sequence shown here is derived from an EMBL/GenBank/DDBJ whole genome shotgun (WGS) entry which is preliminary data.</text>
</comment>
<dbReference type="Pfam" id="PF04548">
    <property type="entry name" value="AIG1"/>
    <property type="match status" value="2"/>
</dbReference>
<dbReference type="FunFam" id="3.40.50.300:FF:000366">
    <property type="entry name" value="GTPase, IMAP family member 2"/>
    <property type="match status" value="1"/>
</dbReference>
<dbReference type="PANTHER" id="PTHR10903">
    <property type="entry name" value="GTPASE, IMAP FAMILY MEMBER-RELATED"/>
    <property type="match status" value="1"/>
</dbReference>
<evidence type="ECO:0000256" key="3">
    <source>
        <dbReference type="ARBA" id="ARBA00023134"/>
    </source>
</evidence>
<evidence type="ECO:0000313" key="6">
    <source>
        <dbReference type="EMBL" id="KAK9978795.1"/>
    </source>
</evidence>
<evidence type="ECO:0000256" key="2">
    <source>
        <dbReference type="ARBA" id="ARBA00022741"/>
    </source>
</evidence>
<comment type="similarity">
    <text evidence="1">Belongs to the TRAFAC class TrmE-Era-EngA-EngB-Septin-like GTPase superfamily. AIG1/Toc34/Toc159-like paraseptin GTPase family. IAN subfamily.</text>
</comment>
<evidence type="ECO:0000259" key="5">
    <source>
        <dbReference type="PROSITE" id="PS51720"/>
    </source>
</evidence>
<dbReference type="PROSITE" id="PS51720">
    <property type="entry name" value="G_AIG1"/>
    <property type="match status" value="1"/>
</dbReference>
<gene>
    <name evidence="6" type="ORF">ABG768_020534</name>
</gene>
<accession>A0AAW2B2Z4</accession>
<feature type="domain" description="AIG1-type G" evidence="5">
    <location>
        <begin position="185"/>
        <end position="386"/>
    </location>
</feature>
<dbReference type="Proteomes" id="UP001479290">
    <property type="component" value="Unassembled WGS sequence"/>
</dbReference>
<keyword evidence="7" id="KW-1185">Reference proteome</keyword>
<name>A0AAW2B2Z4_CULAL</name>
<dbReference type="GO" id="GO:0005525">
    <property type="term" value="F:GTP binding"/>
    <property type="evidence" value="ECO:0007669"/>
    <property type="project" value="UniProtKB-KW"/>
</dbReference>
<dbReference type="PANTHER" id="PTHR10903:SF170">
    <property type="entry name" value="GTPASE IMAP FAMILY MEMBER 7"/>
    <property type="match status" value="1"/>
</dbReference>
<sequence>MEEKLHGRQITLVKLPALTQLSEDEVRRQTLRCVSFCDPGVHVFLLIIPDDPLNNEDKAEIEKIQRIFDSREHFMVLFTTELIVNRRVIDLVTSRPESQRLISRCGGRYRVMGLKEPENSRPVPELLDYIEDNKAEPYSLQMYVKAQENRVRRETEEKYKKELKRMENKIKEFQLKGAEGESDEAECLRIVLIGRTGSGKSATGNTILGRNEFRSRMSSDSVTTACEKRIGEVEGRSVAVVDTPGLFDTILSNDEVTEEIVKCISLSSPGPHVFIIVLSLGRFTKEEADTVDLIKQIFGHEAAQFSIVLFTGGDNIEGESIEDYVRRSKSAELKKLIRDCGNRFLAFNNREKQDRTQVIQLLNMTEELKNINEGRYFTNSMFEEAEMAIKKRMEEILKEREKEIEIQAQILQAKYEREMKNIIQQLEEEKQRVDEERMKMQHQIRKERRDKELAERLQREKTELEIMKRNHEDEMRRIKKMKYEDDARRRAEEFNEFRDQKEEWICNLKDRLEEQADQHELLREFLIDLKEDKRGTKRKTQKSKGCVIS</sequence>
<keyword evidence="3" id="KW-0342">GTP-binding</keyword>
<dbReference type="SUPFAM" id="SSF52540">
    <property type="entry name" value="P-loop containing nucleoside triphosphate hydrolases"/>
    <property type="match status" value="1"/>
</dbReference>
<dbReference type="Gene3D" id="3.40.50.300">
    <property type="entry name" value="P-loop containing nucleotide triphosphate hydrolases"/>
    <property type="match status" value="2"/>
</dbReference>
<dbReference type="InterPro" id="IPR006703">
    <property type="entry name" value="G_AIG1"/>
</dbReference>
<evidence type="ECO:0000256" key="1">
    <source>
        <dbReference type="ARBA" id="ARBA00008535"/>
    </source>
</evidence>
<protein>
    <recommendedName>
        <fullName evidence="5">AIG1-type G domain-containing protein</fullName>
    </recommendedName>
</protein>
<dbReference type="InterPro" id="IPR027417">
    <property type="entry name" value="P-loop_NTPase"/>
</dbReference>
<reference evidence="6 7" key="1">
    <citation type="submission" date="2024-05" db="EMBL/GenBank/DDBJ databases">
        <title>A high-quality chromosomal-level genome assembly of Topmouth culter (Culter alburnus).</title>
        <authorList>
            <person name="Zhao H."/>
        </authorList>
    </citation>
    <scope>NUCLEOTIDE SEQUENCE [LARGE SCALE GENOMIC DNA]</scope>
    <source>
        <strain evidence="6">CATC2023</strain>
        <tissue evidence="6">Muscle</tissue>
    </source>
</reference>